<evidence type="ECO:0000313" key="2">
    <source>
        <dbReference type="Proteomes" id="UP000245657"/>
    </source>
</evidence>
<keyword evidence="2" id="KW-1185">Reference proteome</keyword>
<accession>A0A2V2N1F0</accession>
<dbReference type="EMBL" id="QGMY01000002">
    <property type="protein sequence ID" value="PWR73972.1"/>
    <property type="molecule type" value="Genomic_DNA"/>
</dbReference>
<dbReference type="AlphaFoldDB" id="A0A2V2N1F0"/>
<organism evidence="1 2">
    <name type="scientific">Methanospirillum lacunae</name>
    <dbReference type="NCBI Taxonomy" id="668570"/>
    <lineage>
        <taxon>Archaea</taxon>
        <taxon>Methanobacteriati</taxon>
        <taxon>Methanobacteriota</taxon>
        <taxon>Stenosarchaea group</taxon>
        <taxon>Methanomicrobia</taxon>
        <taxon>Methanomicrobiales</taxon>
        <taxon>Methanospirillaceae</taxon>
        <taxon>Methanospirillum</taxon>
    </lineage>
</organism>
<gene>
    <name evidence="1" type="ORF">DK846_02065</name>
</gene>
<proteinExistence type="predicted"/>
<sequence length="265" mass="28264">MGMVKKILSIIVVLILFSCLISSAVAEKSSNVTASLSEAKKEVTPAGVCDQPYALCDTAYCVPSQDDPSKVICSCSVEKGPSIGAKNCSSWAPIGMYKNEDGQWMIKAGYAVGQITSTYSFHNAAPVDGREIDAANTSSDYTGDVYLKTIQNGTWADCWTKPCSVLPQDITADVNTERKASDNAVCNCGLVVNSSEWYIGVNGVEKCENASVGHDYIISGADPKTTDGGMKMLAKYIKDHPGSDPTQQYMMGYCENCTTSANSTS</sequence>
<reference evidence="1 2" key="1">
    <citation type="submission" date="2018-05" db="EMBL/GenBank/DDBJ databases">
        <title>Draft genome of Methanospirillum lacunae Ki8-1.</title>
        <authorList>
            <person name="Dueholm M.S."/>
            <person name="Nielsen P.H."/>
            <person name="Bakmann L.F."/>
            <person name="Otzen D.E."/>
        </authorList>
    </citation>
    <scope>NUCLEOTIDE SEQUENCE [LARGE SCALE GENOMIC DNA]</scope>
    <source>
        <strain evidence="1 2">Ki8-1</strain>
    </source>
</reference>
<protein>
    <submittedName>
        <fullName evidence="1">Uncharacterized protein</fullName>
    </submittedName>
</protein>
<dbReference type="Proteomes" id="UP000245657">
    <property type="component" value="Unassembled WGS sequence"/>
</dbReference>
<evidence type="ECO:0000313" key="1">
    <source>
        <dbReference type="EMBL" id="PWR73972.1"/>
    </source>
</evidence>
<name>A0A2V2N1F0_9EURY</name>
<dbReference type="PROSITE" id="PS51257">
    <property type="entry name" value="PROKAR_LIPOPROTEIN"/>
    <property type="match status" value="1"/>
</dbReference>
<comment type="caution">
    <text evidence="1">The sequence shown here is derived from an EMBL/GenBank/DDBJ whole genome shotgun (WGS) entry which is preliminary data.</text>
</comment>